<dbReference type="InterPro" id="IPR000873">
    <property type="entry name" value="AMP-dep_synth/lig_dom"/>
</dbReference>
<dbReference type="Gene3D" id="2.40.10.480">
    <property type="match status" value="1"/>
</dbReference>
<feature type="compositionally biased region" description="Polar residues" evidence="5">
    <location>
        <begin position="718"/>
        <end position="732"/>
    </location>
</feature>
<dbReference type="GO" id="GO:0006629">
    <property type="term" value="P:lipid metabolic process"/>
    <property type="evidence" value="ECO:0007669"/>
    <property type="project" value="UniProtKB-KW"/>
</dbReference>
<evidence type="ECO:0000256" key="3">
    <source>
        <dbReference type="ARBA" id="ARBA00022553"/>
    </source>
</evidence>
<dbReference type="Pfam" id="PF00501">
    <property type="entry name" value="AMP-binding"/>
    <property type="match status" value="1"/>
</dbReference>
<feature type="domain" description="Carrier" evidence="6">
    <location>
        <begin position="582"/>
        <end position="658"/>
    </location>
</feature>
<evidence type="ECO:0000256" key="5">
    <source>
        <dbReference type="SAM" id="MobiDB-lite"/>
    </source>
</evidence>
<feature type="region of interest" description="Disordered" evidence="5">
    <location>
        <begin position="157"/>
        <end position="178"/>
    </location>
</feature>
<dbReference type="PROSITE" id="PS00455">
    <property type="entry name" value="AMP_BINDING"/>
    <property type="match status" value="1"/>
</dbReference>
<keyword evidence="4" id="KW-0443">Lipid metabolism</keyword>
<dbReference type="InterPro" id="IPR020845">
    <property type="entry name" value="AMP-binding_CS"/>
</dbReference>
<dbReference type="PANTHER" id="PTHR44394">
    <property type="entry name" value="BETA-ALANINE-ACTIVATING ENZYME"/>
    <property type="match status" value="1"/>
</dbReference>
<sequence>MRTEMCETTLHEMVQKAAVCHSGRIAVTFDSCAAVGYVSRTYSELLSAAEELTSLLRIRDRRQERLVGLYCQPGINLPHWILGILQVPAAYVPLDPDAPPLLSVRVMEQSRLTFAVVQSHLTQTFLSSFTPHLPLEVCEVWQTQDLTLVKILHESGTDSQEAAGEEEHGQGEQPPSELCSLSAEMGIGSQGALAYVLHTSGTTGVPKTVRVPHQCIVPNILHLRSLFQITADDVIFMASPLTFDPSVVEMFLALSSGACLLMVPTVIKKVPSRLATVLFTRHRTTVVQATPTMLRRFGGRVLRTTVLCTSSSLRVLALGGEVCPSVPVLRSWREEGNSTRIFNLYGTTEVSCWATCYQLQLEAGNDVSVPLGTPLMGTVIEVRDERGGVVTHGSGQVFIGGHERVCLVGDEVAVAPGTMRSTGDWVEVRGSHLYYLGRRDRLVKRHGQQLHLDALQQMLECLPQVEACAVSLYEGQRLLAFVVPASPSRDLQRDPSSSDPAPSSSDPTPSSNDLAPPPRSLQTEILGRLSQLLPSHGIPDTILLVLALPLSSHGKVAMDELIQVYERRRACHVSHDPLGDKDALRQHLQMLWKEALALDGSAEVGEEAHFLLSGGDSLRSLRLCDDITASLGVTLLGLLEVILNGSFSDLLNHIAMATFQKENTDNTADIPLTDALPQTQAKRKHTDPPPQTQAERKHTDPPPQTQAKRKHTDPPPQTQAERNPPNHLSTESVQRHMGFVVVRRAGEVVEMGQESAKELLNHHRNANQRTESNGSKDHSNSPRANESMGYGAAGSSRLALCVRWQSDTGRCVDASPLLLLSRWGQDMVYVGSHSHRLQALELTTGELRWERVLGGRIESSAAVTRCGALIVIGCYDGQVYFLSADSGETHWVFGTDDAVKSSATVDPLTGLVLLGSHDAHVYALDPEGRRCVWKRQCGGGAVFSSPCLHLSLRQLYVATLGGQLLSLRPDSGALVWKHCSDAPFFSSPCCSCSCVCIGSMDNNIYGFCHTGQQMWKFSTNGPVFSSPCGTPACLSNQRVFCGSHDSCVYCLDSCDGTLVWCFQTSGRVFSSPFLFDGSVWGCGRLVTLTSTDGTVWVLDAETGALKASLSLPGELFSSPVVWGRTLVVGCRNDFVYCIELTNSETPVPSPDRGL</sequence>
<dbReference type="PROSITE" id="PS50075">
    <property type="entry name" value="CARRIER"/>
    <property type="match status" value="1"/>
</dbReference>
<protein>
    <recommendedName>
        <fullName evidence="6">Carrier domain-containing protein</fullName>
    </recommendedName>
</protein>
<dbReference type="Proteomes" id="UP001046870">
    <property type="component" value="Chromosome 2"/>
</dbReference>
<dbReference type="SUPFAM" id="SSF50998">
    <property type="entry name" value="Quinoprotein alcohol dehydrogenase-like"/>
    <property type="match status" value="1"/>
</dbReference>
<dbReference type="EMBL" id="JAFDVH010000002">
    <property type="protein sequence ID" value="KAG7488869.1"/>
    <property type="molecule type" value="Genomic_DNA"/>
</dbReference>
<dbReference type="InterPro" id="IPR009081">
    <property type="entry name" value="PP-bd_ACP"/>
</dbReference>
<evidence type="ECO:0000256" key="4">
    <source>
        <dbReference type="ARBA" id="ARBA00023098"/>
    </source>
</evidence>
<dbReference type="InterPro" id="IPR042099">
    <property type="entry name" value="ANL_N_sf"/>
</dbReference>
<gene>
    <name evidence="7" type="ORF">MATL_G00038990</name>
</gene>
<keyword evidence="3" id="KW-0597">Phosphoprotein</keyword>
<keyword evidence="2" id="KW-0596">Phosphopantetheine</keyword>
<dbReference type="InterPro" id="IPR052091">
    <property type="entry name" value="Beta-ala_Activ/Resist"/>
</dbReference>
<dbReference type="PROSITE" id="PS00012">
    <property type="entry name" value="PHOSPHOPANTETHEINE"/>
    <property type="match status" value="1"/>
</dbReference>
<name>A0A9D3TKJ4_MEGAT</name>
<evidence type="ECO:0000256" key="1">
    <source>
        <dbReference type="ARBA" id="ARBA00006432"/>
    </source>
</evidence>
<accession>A0A9D3TKJ4</accession>
<feature type="region of interest" description="Disordered" evidence="5">
    <location>
        <begin position="488"/>
        <end position="520"/>
    </location>
</feature>
<dbReference type="InterPro" id="IPR048005">
    <property type="entry name" value="AASDH_AMP"/>
</dbReference>
<dbReference type="InterPro" id="IPR045851">
    <property type="entry name" value="AMP-bd_C_sf"/>
</dbReference>
<keyword evidence="8" id="KW-1185">Reference proteome</keyword>
<dbReference type="Pfam" id="PF13570">
    <property type="entry name" value="Beta-prop_ACSF4"/>
    <property type="match status" value="1"/>
</dbReference>
<proteinExistence type="inferred from homology"/>
<dbReference type="SUPFAM" id="SSF56801">
    <property type="entry name" value="Acetyl-CoA synthetase-like"/>
    <property type="match status" value="1"/>
</dbReference>
<comment type="caution">
    <text evidence="7">The sequence shown here is derived from an EMBL/GenBank/DDBJ whole genome shotgun (WGS) entry which is preliminary data.</text>
</comment>
<dbReference type="InterPro" id="IPR015943">
    <property type="entry name" value="WD40/YVTN_repeat-like_dom_sf"/>
</dbReference>
<dbReference type="InterPro" id="IPR002372">
    <property type="entry name" value="PQQ_rpt_dom"/>
</dbReference>
<comment type="similarity">
    <text evidence="1">Belongs to the ATP-dependent AMP-binding enzyme family.</text>
</comment>
<feature type="compositionally biased region" description="Low complexity" evidence="5">
    <location>
        <begin position="494"/>
        <end position="511"/>
    </location>
</feature>
<dbReference type="Gene3D" id="3.30.300.30">
    <property type="match status" value="1"/>
</dbReference>
<dbReference type="OrthoDB" id="408177at2759"/>
<dbReference type="InterPro" id="IPR011047">
    <property type="entry name" value="Quinoprotein_ADH-like_sf"/>
</dbReference>
<feature type="region of interest" description="Disordered" evidence="5">
    <location>
        <begin position="764"/>
        <end position="790"/>
    </location>
</feature>
<evidence type="ECO:0000313" key="8">
    <source>
        <dbReference type="Proteomes" id="UP001046870"/>
    </source>
</evidence>
<evidence type="ECO:0000256" key="2">
    <source>
        <dbReference type="ARBA" id="ARBA00022450"/>
    </source>
</evidence>
<dbReference type="InterPro" id="IPR036736">
    <property type="entry name" value="ACP-like_sf"/>
</dbReference>
<dbReference type="InterPro" id="IPR006162">
    <property type="entry name" value="Ppantetheine_attach_site"/>
</dbReference>
<dbReference type="Gene3D" id="2.40.128.630">
    <property type="match status" value="1"/>
</dbReference>
<dbReference type="PANTHER" id="PTHR44394:SF1">
    <property type="entry name" value="BETA-ALANINE-ACTIVATING ENZYME"/>
    <property type="match status" value="1"/>
</dbReference>
<dbReference type="GO" id="GO:0043041">
    <property type="term" value="P:amino acid activation for nonribosomal peptide biosynthetic process"/>
    <property type="evidence" value="ECO:0007669"/>
    <property type="project" value="TreeGrafter"/>
</dbReference>
<dbReference type="Gene3D" id="2.130.10.10">
    <property type="entry name" value="YVTN repeat-like/Quinoprotein amine dehydrogenase"/>
    <property type="match status" value="2"/>
</dbReference>
<evidence type="ECO:0000313" key="7">
    <source>
        <dbReference type="EMBL" id="KAG7488869.1"/>
    </source>
</evidence>
<dbReference type="SMART" id="SM00564">
    <property type="entry name" value="PQQ"/>
    <property type="match status" value="7"/>
</dbReference>
<dbReference type="Gene3D" id="1.10.1200.10">
    <property type="entry name" value="ACP-like"/>
    <property type="match status" value="1"/>
</dbReference>
<evidence type="ECO:0000259" key="6">
    <source>
        <dbReference type="PROSITE" id="PS50075"/>
    </source>
</evidence>
<dbReference type="InterPro" id="IPR018391">
    <property type="entry name" value="PQQ_b-propeller_rpt"/>
</dbReference>
<feature type="region of interest" description="Disordered" evidence="5">
    <location>
        <begin position="667"/>
        <end position="735"/>
    </location>
</feature>
<reference evidence="7" key="1">
    <citation type="submission" date="2021-01" db="EMBL/GenBank/DDBJ databases">
        <authorList>
            <person name="Zahm M."/>
            <person name="Roques C."/>
            <person name="Cabau C."/>
            <person name="Klopp C."/>
            <person name="Donnadieu C."/>
            <person name="Jouanno E."/>
            <person name="Lampietro C."/>
            <person name="Louis A."/>
            <person name="Herpin A."/>
            <person name="Echchiki A."/>
            <person name="Berthelot C."/>
            <person name="Parey E."/>
            <person name="Roest-Crollius H."/>
            <person name="Braasch I."/>
            <person name="Postlethwait J."/>
            <person name="Bobe J."/>
            <person name="Montfort J."/>
            <person name="Bouchez O."/>
            <person name="Begum T."/>
            <person name="Mejri S."/>
            <person name="Adams A."/>
            <person name="Chen W.-J."/>
            <person name="Guiguen Y."/>
        </authorList>
    </citation>
    <scope>NUCLEOTIDE SEQUENCE</scope>
    <source>
        <strain evidence="7">YG-15Mar2019-1</strain>
        <tissue evidence="7">Brain</tissue>
    </source>
</reference>
<dbReference type="CDD" id="cd17654">
    <property type="entry name" value="A_NRPS_acs4"/>
    <property type="match status" value="1"/>
</dbReference>
<dbReference type="AlphaFoldDB" id="A0A9D3TKJ4"/>
<dbReference type="Gene3D" id="3.40.50.12780">
    <property type="entry name" value="N-terminal domain of ligase-like"/>
    <property type="match status" value="1"/>
</dbReference>
<organism evidence="7 8">
    <name type="scientific">Megalops atlanticus</name>
    <name type="common">Tarpon</name>
    <name type="synonym">Clupea gigantea</name>
    <dbReference type="NCBI Taxonomy" id="7932"/>
    <lineage>
        <taxon>Eukaryota</taxon>
        <taxon>Metazoa</taxon>
        <taxon>Chordata</taxon>
        <taxon>Craniata</taxon>
        <taxon>Vertebrata</taxon>
        <taxon>Euteleostomi</taxon>
        <taxon>Actinopterygii</taxon>
        <taxon>Neopterygii</taxon>
        <taxon>Teleostei</taxon>
        <taxon>Elopiformes</taxon>
        <taxon>Megalopidae</taxon>
        <taxon>Megalops</taxon>
    </lineage>
</organism>